<dbReference type="Proteomes" id="UP000238081">
    <property type="component" value="Unassembled WGS sequence"/>
</dbReference>
<evidence type="ECO:0000313" key="2">
    <source>
        <dbReference type="Proteomes" id="UP000238081"/>
    </source>
</evidence>
<sequence length="112" mass="12858">MRKRFFILSTLLIVFTLLFTSKSYAATPLYPIDSIYTEGIYKIPKTDSDSYNLQYRLVNNNKSCTIIILDEHNNTIFKSSECRNQCDAGIISNNNTLIIITEGQVSLYFNKV</sequence>
<gene>
    <name evidence="1" type="ORF">AWN73_17750</name>
</gene>
<accession>A0A0A6PS09</accession>
<dbReference type="AlphaFoldDB" id="A0A0A6PS09"/>
<dbReference type="EMBL" id="LRDH01000132">
    <property type="protein sequence ID" value="PPV12830.1"/>
    <property type="molecule type" value="Genomic_DNA"/>
</dbReference>
<dbReference type="RefSeq" id="WP_024040522.1">
    <property type="nucleotide sequence ID" value="NZ_CANCWB010000002.1"/>
</dbReference>
<organism evidence="1 2">
    <name type="scientific">Clostridium butyricum</name>
    <dbReference type="NCBI Taxonomy" id="1492"/>
    <lineage>
        <taxon>Bacteria</taxon>
        <taxon>Bacillati</taxon>
        <taxon>Bacillota</taxon>
        <taxon>Clostridia</taxon>
        <taxon>Eubacteriales</taxon>
        <taxon>Clostridiaceae</taxon>
        <taxon>Clostridium</taxon>
    </lineage>
</organism>
<evidence type="ECO:0000313" key="1">
    <source>
        <dbReference type="EMBL" id="PPV12830.1"/>
    </source>
</evidence>
<reference evidence="1 2" key="1">
    <citation type="submission" date="2016-01" db="EMBL/GenBank/DDBJ databases">
        <title>Characterization of the Clostridium difficile lineages that are prevalent in Hong Kong and China.</title>
        <authorList>
            <person name="Kwok J.S.-L."/>
            <person name="Lam W.-Y."/>
            <person name="Ip M."/>
            <person name="Chan T.-F."/>
            <person name="Hawkey P.M."/>
            <person name="Tsui S.K.-W."/>
        </authorList>
    </citation>
    <scope>NUCLEOTIDE SEQUENCE [LARGE SCALE GENOMIC DNA]</scope>
    <source>
        <strain evidence="1 2">300064</strain>
    </source>
</reference>
<proteinExistence type="predicted"/>
<comment type="caution">
    <text evidence="1">The sequence shown here is derived from an EMBL/GenBank/DDBJ whole genome shotgun (WGS) entry which is preliminary data.</text>
</comment>
<name>A0A0A6PS09_CLOBU</name>
<protein>
    <submittedName>
        <fullName evidence="1">Uncharacterized protein</fullName>
    </submittedName>
</protein>